<dbReference type="AlphaFoldDB" id="A0AAV7NFN8"/>
<evidence type="ECO:0000313" key="2">
    <source>
        <dbReference type="Proteomes" id="UP001066276"/>
    </source>
</evidence>
<protein>
    <submittedName>
        <fullName evidence="1">Uncharacterized protein</fullName>
    </submittedName>
</protein>
<evidence type="ECO:0000313" key="1">
    <source>
        <dbReference type="EMBL" id="KAJ1114284.1"/>
    </source>
</evidence>
<reference evidence="1" key="1">
    <citation type="journal article" date="2022" name="bioRxiv">
        <title>Sequencing and chromosome-scale assembly of the giantPleurodeles waltlgenome.</title>
        <authorList>
            <person name="Brown T."/>
            <person name="Elewa A."/>
            <person name="Iarovenko S."/>
            <person name="Subramanian E."/>
            <person name="Araus A.J."/>
            <person name="Petzold A."/>
            <person name="Susuki M."/>
            <person name="Suzuki K.-i.T."/>
            <person name="Hayashi T."/>
            <person name="Toyoda A."/>
            <person name="Oliveira C."/>
            <person name="Osipova E."/>
            <person name="Leigh N.D."/>
            <person name="Simon A."/>
            <person name="Yun M.H."/>
        </authorList>
    </citation>
    <scope>NUCLEOTIDE SEQUENCE</scope>
    <source>
        <strain evidence="1">20211129_DDA</strain>
        <tissue evidence="1">Liver</tissue>
    </source>
</reference>
<keyword evidence="2" id="KW-1185">Reference proteome</keyword>
<dbReference type="EMBL" id="JANPWB010000012">
    <property type="protein sequence ID" value="KAJ1114284.1"/>
    <property type="molecule type" value="Genomic_DNA"/>
</dbReference>
<proteinExistence type="predicted"/>
<name>A0AAV7NFN8_PLEWA</name>
<comment type="caution">
    <text evidence="1">The sequence shown here is derived from an EMBL/GenBank/DDBJ whole genome shotgun (WGS) entry which is preliminary data.</text>
</comment>
<dbReference type="Proteomes" id="UP001066276">
    <property type="component" value="Chromosome 8"/>
</dbReference>
<gene>
    <name evidence="1" type="ORF">NDU88_002523</name>
</gene>
<accession>A0AAV7NFN8</accession>
<organism evidence="1 2">
    <name type="scientific">Pleurodeles waltl</name>
    <name type="common">Iberian ribbed newt</name>
    <dbReference type="NCBI Taxonomy" id="8319"/>
    <lineage>
        <taxon>Eukaryota</taxon>
        <taxon>Metazoa</taxon>
        <taxon>Chordata</taxon>
        <taxon>Craniata</taxon>
        <taxon>Vertebrata</taxon>
        <taxon>Euteleostomi</taxon>
        <taxon>Amphibia</taxon>
        <taxon>Batrachia</taxon>
        <taxon>Caudata</taxon>
        <taxon>Salamandroidea</taxon>
        <taxon>Salamandridae</taxon>
        <taxon>Pleurodelinae</taxon>
        <taxon>Pleurodeles</taxon>
    </lineage>
</organism>
<sequence>MRGWIGQALARWSCRQTSPLIASPPELEGAEGGWRGWKARAAQAACGSATPRFTSHCVSPRARGGLGSQRWLERLEGYGGSDGSGSSEGSQLPNSTIPLLRFRIRLHELLRATSERLEKALHTQCITNALNPLTVYS</sequence>